<evidence type="ECO:0000313" key="2">
    <source>
        <dbReference type="Proteomes" id="UP000287651"/>
    </source>
</evidence>
<dbReference type="AlphaFoldDB" id="A0A426ZP96"/>
<sequence length="107" mass="11960">MDSMPILPLEELNLLAVTDSGVEVIHREDFRQRGPLLEEVMECQHKPLTDLSQYSSLVNSFGWEGRLIVDGVEGLYAANRVVTLVLRASWFSLSSCSRAKEIAIVIV</sequence>
<gene>
    <name evidence="1" type="ORF">B296_00000102</name>
</gene>
<protein>
    <submittedName>
        <fullName evidence="1">Uncharacterized protein</fullName>
    </submittedName>
</protein>
<dbReference type="Proteomes" id="UP000287651">
    <property type="component" value="Unassembled WGS sequence"/>
</dbReference>
<proteinExistence type="predicted"/>
<comment type="caution">
    <text evidence="1">The sequence shown here is derived from an EMBL/GenBank/DDBJ whole genome shotgun (WGS) entry which is preliminary data.</text>
</comment>
<accession>A0A426ZP96</accession>
<evidence type="ECO:0000313" key="1">
    <source>
        <dbReference type="EMBL" id="RRT65816.1"/>
    </source>
</evidence>
<organism evidence="1 2">
    <name type="scientific">Ensete ventricosum</name>
    <name type="common">Abyssinian banana</name>
    <name type="synonym">Musa ensete</name>
    <dbReference type="NCBI Taxonomy" id="4639"/>
    <lineage>
        <taxon>Eukaryota</taxon>
        <taxon>Viridiplantae</taxon>
        <taxon>Streptophyta</taxon>
        <taxon>Embryophyta</taxon>
        <taxon>Tracheophyta</taxon>
        <taxon>Spermatophyta</taxon>
        <taxon>Magnoliopsida</taxon>
        <taxon>Liliopsida</taxon>
        <taxon>Zingiberales</taxon>
        <taxon>Musaceae</taxon>
        <taxon>Ensete</taxon>
    </lineage>
</organism>
<reference evidence="1 2" key="1">
    <citation type="journal article" date="2014" name="Agronomy (Basel)">
        <title>A Draft Genome Sequence for Ensete ventricosum, the Drought-Tolerant Tree Against Hunger.</title>
        <authorList>
            <person name="Harrison J."/>
            <person name="Moore K.A."/>
            <person name="Paszkiewicz K."/>
            <person name="Jones T."/>
            <person name="Grant M."/>
            <person name="Ambacheew D."/>
            <person name="Muzemil S."/>
            <person name="Studholme D.J."/>
        </authorList>
    </citation>
    <scope>NUCLEOTIDE SEQUENCE [LARGE SCALE GENOMIC DNA]</scope>
</reference>
<name>A0A426ZP96_ENSVE</name>
<dbReference type="EMBL" id="AMZH03005673">
    <property type="protein sequence ID" value="RRT65816.1"/>
    <property type="molecule type" value="Genomic_DNA"/>
</dbReference>